<sequence length="109" mass="12645">MSNYYDPWAHAIHLFFSRLVQFLLLSLLLGLAVWCGLLHWVFEADWRAVATSTWAMTSITDPRWRVILGQSLAIGVLLSGWLFTWLLGRSRLRRGERHHRGARVIDAQD</sequence>
<protein>
    <recommendedName>
        <fullName evidence="4">Chloride channel protein</fullName>
    </recommendedName>
</protein>
<dbReference type="Proteomes" id="UP001201463">
    <property type="component" value="Unassembled WGS sequence"/>
</dbReference>
<keyword evidence="3" id="KW-1185">Reference proteome</keyword>
<keyword evidence="1" id="KW-1133">Transmembrane helix</keyword>
<feature type="transmembrane region" description="Helical" evidence="1">
    <location>
        <begin position="62"/>
        <end position="87"/>
    </location>
</feature>
<keyword evidence="1" id="KW-0812">Transmembrane</keyword>
<comment type="caution">
    <text evidence="2">The sequence shown here is derived from an EMBL/GenBank/DDBJ whole genome shotgun (WGS) entry which is preliminary data.</text>
</comment>
<dbReference type="EMBL" id="JAJTWT010000005">
    <property type="protein sequence ID" value="MCE4538232.1"/>
    <property type="molecule type" value="Genomic_DNA"/>
</dbReference>
<reference evidence="2 3" key="1">
    <citation type="submission" date="2021-12" db="EMBL/GenBank/DDBJ databases">
        <title>Genome seq of p7.</title>
        <authorList>
            <person name="Seo T."/>
        </authorList>
    </citation>
    <scope>NUCLEOTIDE SEQUENCE [LARGE SCALE GENOMIC DNA]</scope>
    <source>
        <strain evidence="2 3">P7</strain>
    </source>
</reference>
<proteinExistence type="predicted"/>
<evidence type="ECO:0000256" key="1">
    <source>
        <dbReference type="SAM" id="Phobius"/>
    </source>
</evidence>
<gene>
    <name evidence="2" type="ORF">LXT12_13320</name>
</gene>
<keyword evidence="1" id="KW-0472">Membrane</keyword>
<evidence type="ECO:0000313" key="3">
    <source>
        <dbReference type="Proteomes" id="UP001201463"/>
    </source>
</evidence>
<accession>A0ABS8XBA9</accession>
<feature type="transmembrane region" description="Helical" evidence="1">
    <location>
        <begin position="22"/>
        <end position="42"/>
    </location>
</feature>
<evidence type="ECO:0000313" key="2">
    <source>
        <dbReference type="EMBL" id="MCE4538232.1"/>
    </source>
</evidence>
<evidence type="ECO:0008006" key="4">
    <source>
        <dbReference type="Google" id="ProtNLM"/>
    </source>
</evidence>
<name>A0ABS8XBA9_9BURK</name>
<organism evidence="2 3">
    <name type="scientific">Pelomonas caseinilytica</name>
    <dbReference type="NCBI Taxonomy" id="2906763"/>
    <lineage>
        <taxon>Bacteria</taxon>
        <taxon>Pseudomonadati</taxon>
        <taxon>Pseudomonadota</taxon>
        <taxon>Betaproteobacteria</taxon>
        <taxon>Burkholderiales</taxon>
        <taxon>Sphaerotilaceae</taxon>
        <taxon>Roseateles</taxon>
    </lineage>
</organism>
<dbReference type="RefSeq" id="WP_233392674.1">
    <property type="nucleotide sequence ID" value="NZ_JAJTWT010000005.1"/>
</dbReference>